<dbReference type="GO" id="GO:0034204">
    <property type="term" value="P:lipid translocation"/>
    <property type="evidence" value="ECO:0007669"/>
    <property type="project" value="TreeGrafter"/>
</dbReference>
<reference evidence="10" key="2">
    <citation type="submission" date="2021-09" db="EMBL/GenBank/DDBJ databases">
        <authorList>
            <person name="Gilroy R."/>
        </authorList>
    </citation>
    <scope>NUCLEOTIDE SEQUENCE</scope>
    <source>
        <strain evidence="10">USAMLcec12-2067</strain>
    </source>
</reference>
<keyword evidence="3 9" id="KW-0812">Transmembrane</keyword>
<feature type="transmembrane region" description="Helical" evidence="9">
    <location>
        <begin position="572"/>
        <end position="592"/>
    </location>
</feature>
<evidence type="ECO:0000256" key="8">
    <source>
        <dbReference type="SAM" id="MobiDB-lite"/>
    </source>
</evidence>
<dbReference type="PANTHER" id="PTHR47019">
    <property type="entry name" value="LIPID II FLIPPASE MURJ"/>
    <property type="match status" value="1"/>
</dbReference>
<dbReference type="GO" id="GO:0009252">
    <property type="term" value="P:peptidoglycan biosynthetic process"/>
    <property type="evidence" value="ECO:0007669"/>
    <property type="project" value="UniProtKB-KW"/>
</dbReference>
<evidence type="ECO:0000313" key="10">
    <source>
        <dbReference type="EMBL" id="HJH43342.1"/>
    </source>
</evidence>
<evidence type="ECO:0000256" key="4">
    <source>
        <dbReference type="ARBA" id="ARBA00022960"/>
    </source>
</evidence>
<dbReference type="GO" id="GO:0008360">
    <property type="term" value="P:regulation of cell shape"/>
    <property type="evidence" value="ECO:0007669"/>
    <property type="project" value="UniProtKB-KW"/>
</dbReference>
<keyword evidence="2" id="KW-1003">Cell membrane</keyword>
<dbReference type="InterPro" id="IPR004268">
    <property type="entry name" value="MurJ"/>
</dbReference>
<dbReference type="GO" id="GO:0015648">
    <property type="term" value="F:lipid-linked peptidoglycan transporter activity"/>
    <property type="evidence" value="ECO:0007669"/>
    <property type="project" value="TreeGrafter"/>
</dbReference>
<feature type="region of interest" description="Disordered" evidence="8">
    <location>
        <begin position="111"/>
        <end position="218"/>
    </location>
</feature>
<keyword evidence="4" id="KW-0133">Cell shape</keyword>
<keyword evidence="6 9" id="KW-1133">Transmembrane helix</keyword>
<sequence length="748" mass="77994">MSDKLARARHTRVNSPDPARGEAVPDRAGTSHARAANRPKAAGASFARASAASHARAAESPRVSATPAAHPSGASHARAADPGSTSEIFVGGRHAGLDRTAIAAAVAQHVVPRPEPPLDPASAKARLKAAPPGETSEIAIGGRHAGPDRTARPRDPFEPSTPDPRAARPQADPGSTGALFVGGRHAGADRTAPAAAAAPVPSGTCMPDPAREEAPEPENAAAAVGASAALVSVCVMISRITGFARTWAMAFALGSTMLSSSYQVANTLPNQLYELVVGGMLVTAFLPVYLSVKKKLGQHASNEYASNLLTIVVVLLGVVSALCMLFPSAIIYTQSFYSDQAQMATATLLFQFFAIQVVFYGASAILQGLLNANRDYLWSAIAPVANNVIVIATFALYALVAPHDPQLALYIIAVGNPLGVFAQLIIQMPALKRNGIRLRPRLNLRDPALRETLSIGAPTVLVMLCSFSVVSVQTAASYSFSESGPSILAYARLWFTLPYAFLAVPITTTMFTELAEMQAEGNTQGVKRGIVSGTNQILFFMIPFALYLMVFALPLVTLYHAGAFTMESVSAIASYLAVLAVALPFYGVNTYLQKVYSSVRKMGVFAGFNFVAGGVQIGLTMLAASDVGDLPFEAIAAAEAAFYVVADVCLFAYLRRHLGAFGLRSTLRALACSLALGGLGAAAGAGVLFALQTWAAPLSGSIPQALAYVAAGGLVSLFVTFGLALKLRVPEAAFLANIAGKVKGKLGR</sequence>
<feature type="compositionally biased region" description="Low complexity" evidence="8">
    <location>
        <begin position="163"/>
        <end position="173"/>
    </location>
</feature>
<feature type="transmembrane region" description="Helical" evidence="9">
    <location>
        <begin position="452"/>
        <end position="473"/>
    </location>
</feature>
<protein>
    <submittedName>
        <fullName evidence="10">Murein biosynthesis integral membrane protein MurJ</fullName>
    </submittedName>
</protein>
<feature type="transmembrane region" description="Helical" evidence="9">
    <location>
        <begin position="271"/>
        <end position="292"/>
    </location>
</feature>
<evidence type="ECO:0000313" key="11">
    <source>
        <dbReference type="Proteomes" id="UP000789325"/>
    </source>
</evidence>
<feature type="transmembrane region" description="Helical" evidence="9">
    <location>
        <begin position="493"/>
        <end position="516"/>
    </location>
</feature>
<comment type="subcellular location">
    <subcellularLocation>
        <location evidence="1">Cell membrane</location>
        <topology evidence="1">Multi-pass membrane protein</topology>
    </subcellularLocation>
</comment>
<feature type="transmembrane region" description="Helical" evidence="9">
    <location>
        <begin position="304"/>
        <end position="328"/>
    </location>
</feature>
<feature type="transmembrane region" description="Helical" evidence="9">
    <location>
        <begin position="604"/>
        <end position="624"/>
    </location>
</feature>
<keyword evidence="5" id="KW-0573">Peptidoglycan synthesis</keyword>
<dbReference type="GO" id="GO:0005886">
    <property type="term" value="C:plasma membrane"/>
    <property type="evidence" value="ECO:0007669"/>
    <property type="project" value="UniProtKB-SubCell"/>
</dbReference>
<evidence type="ECO:0000256" key="6">
    <source>
        <dbReference type="ARBA" id="ARBA00022989"/>
    </source>
</evidence>
<feature type="transmembrane region" description="Helical" evidence="9">
    <location>
        <begin position="537"/>
        <end position="560"/>
    </location>
</feature>
<dbReference type="PRINTS" id="PR01806">
    <property type="entry name" value="VIRFACTRMVIN"/>
</dbReference>
<dbReference type="AlphaFoldDB" id="A0A9D2VJY8"/>
<evidence type="ECO:0000256" key="9">
    <source>
        <dbReference type="SAM" id="Phobius"/>
    </source>
</evidence>
<evidence type="ECO:0000256" key="3">
    <source>
        <dbReference type="ARBA" id="ARBA00022692"/>
    </source>
</evidence>
<dbReference type="PANTHER" id="PTHR47019:SF1">
    <property type="entry name" value="LIPID II FLIPPASE MURJ"/>
    <property type="match status" value="1"/>
</dbReference>
<feature type="transmembrane region" description="Helical" evidence="9">
    <location>
        <begin position="247"/>
        <end position="265"/>
    </location>
</feature>
<reference evidence="10" key="1">
    <citation type="journal article" date="2021" name="PeerJ">
        <title>Extensive microbial diversity within the chicken gut microbiome revealed by metagenomics and culture.</title>
        <authorList>
            <person name="Gilroy R."/>
            <person name="Ravi A."/>
            <person name="Getino M."/>
            <person name="Pursley I."/>
            <person name="Horton D.L."/>
            <person name="Alikhan N.F."/>
            <person name="Baker D."/>
            <person name="Gharbi K."/>
            <person name="Hall N."/>
            <person name="Watson M."/>
            <person name="Adriaenssens E.M."/>
            <person name="Foster-Nyarko E."/>
            <person name="Jarju S."/>
            <person name="Secka A."/>
            <person name="Antonio M."/>
            <person name="Oren A."/>
            <person name="Chaudhuri R.R."/>
            <person name="La Ragione R."/>
            <person name="Hildebrand F."/>
            <person name="Pallen M.J."/>
        </authorList>
    </citation>
    <scope>NUCLEOTIDE SEQUENCE</scope>
    <source>
        <strain evidence="10">USAMLcec12-2067</strain>
    </source>
</reference>
<feature type="transmembrane region" description="Helical" evidence="9">
    <location>
        <begin position="666"/>
        <end position="693"/>
    </location>
</feature>
<proteinExistence type="predicted"/>
<dbReference type="InterPro" id="IPR051050">
    <property type="entry name" value="Lipid_II_flippase_MurJ/MviN"/>
</dbReference>
<feature type="transmembrane region" description="Helical" evidence="9">
    <location>
        <begin position="630"/>
        <end position="654"/>
    </location>
</feature>
<evidence type="ECO:0000256" key="2">
    <source>
        <dbReference type="ARBA" id="ARBA00022475"/>
    </source>
</evidence>
<dbReference type="Pfam" id="PF03023">
    <property type="entry name" value="MurJ"/>
    <property type="match status" value="1"/>
</dbReference>
<feature type="transmembrane region" description="Helical" evidence="9">
    <location>
        <begin position="705"/>
        <end position="725"/>
    </location>
</feature>
<dbReference type="EMBL" id="DYZL01000123">
    <property type="protein sequence ID" value="HJH43342.1"/>
    <property type="molecule type" value="Genomic_DNA"/>
</dbReference>
<feature type="transmembrane region" description="Helical" evidence="9">
    <location>
        <begin position="407"/>
        <end position="431"/>
    </location>
</feature>
<feature type="transmembrane region" description="Helical" evidence="9">
    <location>
        <begin position="348"/>
        <end position="370"/>
    </location>
</feature>
<evidence type="ECO:0000256" key="1">
    <source>
        <dbReference type="ARBA" id="ARBA00004651"/>
    </source>
</evidence>
<feature type="compositionally biased region" description="Basic and acidic residues" evidence="8">
    <location>
        <begin position="145"/>
        <end position="157"/>
    </location>
</feature>
<keyword evidence="7 9" id="KW-0472">Membrane</keyword>
<dbReference type="CDD" id="cd13123">
    <property type="entry name" value="MATE_MurJ_like"/>
    <property type="match status" value="1"/>
</dbReference>
<name>A0A9D2VJY8_9ACTN</name>
<dbReference type="Proteomes" id="UP000789325">
    <property type="component" value="Unassembled WGS sequence"/>
</dbReference>
<feature type="compositionally biased region" description="Low complexity" evidence="8">
    <location>
        <begin position="33"/>
        <end position="60"/>
    </location>
</feature>
<feature type="region of interest" description="Disordered" evidence="8">
    <location>
        <begin position="1"/>
        <end position="92"/>
    </location>
</feature>
<evidence type="ECO:0000256" key="7">
    <source>
        <dbReference type="ARBA" id="ARBA00023136"/>
    </source>
</evidence>
<gene>
    <name evidence="10" type="ORF">K8V16_06050</name>
</gene>
<organism evidence="10 11">
    <name type="scientific">Rubneribacter badeniensis</name>
    <dbReference type="NCBI Taxonomy" id="2070688"/>
    <lineage>
        <taxon>Bacteria</taxon>
        <taxon>Bacillati</taxon>
        <taxon>Actinomycetota</taxon>
        <taxon>Coriobacteriia</taxon>
        <taxon>Eggerthellales</taxon>
        <taxon>Eggerthellaceae</taxon>
        <taxon>Rubneribacter</taxon>
    </lineage>
</organism>
<feature type="transmembrane region" description="Helical" evidence="9">
    <location>
        <begin position="377"/>
        <end position="401"/>
    </location>
</feature>
<comment type="caution">
    <text evidence="10">The sequence shown here is derived from an EMBL/GenBank/DDBJ whole genome shotgun (WGS) entry which is preliminary data.</text>
</comment>
<evidence type="ECO:0000256" key="5">
    <source>
        <dbReference type="ARBA" id="ARBA00022984"/>
    </source>
</evidence>
<accession>A0A9D2VJY8</accession>